<organism evidence="1 2">
    <name type="scientific">Lachancea lanzarotensis</name>
    <dbReference type="NCBI Taxonomy" id="1245769"/>
    <lineage>
        <taxon>Eukaryota</taxon>
        <taxon>Fungi</taxon>
        <taxon>Dikarya</taxon>
        <taxon>Ascomycota</taxon>
        <taxon>Saccharomycotina</taxon>
        <taxon>Saccharomycetes</taxon>
        <taxon>Saccharomycetales</taxon>
        <taxon>Saccharomycetaceae</taxon>
        <taxon>Lachancea</taxon>
    </lineage>
</organism>
<reference evidence="1 2" key="1">
    <citation type="submission" date="2014-12" db="EMBL/GenBank/DDBJ databases">
        <authorList>
            <person name="Neuveglise Cecile"/>
        </authorList>
    </citation>
    <scope>NUCLEOTIDE SEQUENCE [LARGE SCALE GENOMIC DNA]</scope>
    <source>
        <strain evidence="1 2">CBS 12615</strain>
    </source>
</reference>
<keyword evidence="2" id="KW-1185">Reference proteome</keyword>
<sequence length="142" mass="15532">MHFRGIVRALSSPTLRLATNRGSSQVSSGVSITAKRCYAQSWDNNRPNKDIEAHVKVQGLLDEIQSHPNVASKLRAVSEIMVSKGLANDSAPPGPWQVVKILTDKDVRQAMAEFKEELAKSGIELGPEQLEPLMAVLGMEKK</sequence>
<evidence type="ECO:0000313" key="2">
    <source>
        <dbReference type="Proteomes" id="UP000054304"/>
    </source>
</evidence>
<dbReference type="GeneID" id="34687110"/>
<dbReference type="Proteomes" id="UP000054304">
    <property type="component" value="Unassembled WGS sequence"/>
</dbReference>
<dbReference type="HOGENOM" id="CLU_150213_0_0_1"/>
<accession>A0A0C7N0E6</accession>
<gene>
    <name evidence="1" type="ORF">LALA0_S08e06216g</name>
</gene>
<dbReference type="OrthoDB" id="10008801at2759"/>
<protein>
    <submittedName>
        <fullName evidence="1">LALA0S08e06216g1_1</fullName>
    </submittedName>
</protein>
<proteinExistence type="predicted"/>
<evidence type="ECO:0000313" key="1">
    <source>
        <dbReference type="EMBL" id="CEP63596.1"/>
    </source>
</evidence>
<name>A0A0C7N0E6_9SACH</name>
<dbReference type="RefSeq" id="XP_022629809.1">
    <property type="nucleotide sequence ID" value="XM_022771206.1"/>
</dbReference>
<dbReference type="EMBL" id="LN736367">
    <property type="protein sequence ID" value="CEP63596.1"/>
    <property type="molecule type" value="Genomic_DNA"/>
</dbReference>
<dbReference type="AlphaFoldDB" id="A0A0C7N0E6"/>